<feature type="domain" description="Acyltransferase 3" evidence="2">
    <location>
        <begin position="7"/>
        <end position="357"/>
    </location>
</feature>
<feature type="transmembrane region" description="Helical" evidence="1">
    <location>
        <begin position="53"/>
        <end position="76"/>
    </location>
</feature>
<feature type="transmembrane region" description="Helical" evidence="1">
    <location>
        <begin position="314"/>
        <end position="332"/>
    </location>
</feature>
<proteinExistence type="predicted"/>
<evidence type="ECO:0000256" key="1">
    <source>
        <dbReference type="SAM" id="Phobius"/>
    </source>
</evidence>
<evidence type="ECO:0000313" key="3">
    <source>
        <dbReference type="EMBL" id="QDV07499.1"/>
    </source>
</evidence>
<reference evidence="3 4" key="1">
    <citation type="submission" date="2019-02" db="EMBL/GenBank/DDBJ databases">
        <title>Deep-cultivation of Planctomycetes and their phenomic and genomic characterization uncovers novel biology.</title>
        <authorList>
            <person name="Wiegand S."/>
            <person name="Jogler M."/>
            <person name="Boedeker C."/>
            <person name="Pinto D."/>
            <person name="Vollmers J."/>
            <person name="Rivas-Marin E."/>
            <person name="Kohn T."/>
            <person name="Peeters S.H."/>
            <person name="Heuer A."/>
            <person name="Rast P."/>
            <person name="Oberbeckmann S."/>
            <person name="Bunk B."/>
            <person name="Jeske O."/>
            <person name="Meyerdierks A."/>
            <person name="Storesund J.E."/>
            <person name="Kallscheuer N."/>
            <person name="Luecker S."/>
            <person name="Lage O.M."/>
            <person name="Pohl T."/>
            <person name="Merkel B.J."/>
            <person name="Hornburger P."/>
            <person name="Mueller R.-W."/>
            <person name="Bruemmer F."/>
            <person name="Labrenz M."/>
            <person name="Spormann A.M."/>
            <person name="Op den Camp H."/>
            <person name="Overmann J."/>
            <person name="Amann R."/>
            <person name="Jetten M.S.M."/>
            <person name="Mascher T."/>
            <person name="Medema M.H."/>
            <person name="Devos D.P."/>
            <person name="Kaster A.-K."/>
            <person name="Ovreas L."/>
            <person name="Rohde M."/>
            <person name="Galperin M.Y."/>
            <person name="Jogler C."/>
        </authorList>
    </citation>
    <scope>NUCLEOTIDE SEQUENCE [LARGE SCALE GENOMIC DNA]</scope>
    <source>
        <strain evidence="3 4">Poly30</strain>
    </source>
</reference>
<dbReference type="InterPro" id="IPR050623">
    <property type="entry name" value="Glucan_succinyl_AcylTrfase"/>
</dbReference>
<feature type="transmembrane region" description="Helical" evidence="1">
    <location>
        <begin position="96"/>
        <end position="115"/>
    </location>
</feature>
<name>A0A518ETT9_9BACT</name>
<feature type="transmembrane region" description="Helical" evidence="1">
    <location>
        <begin position="148"/>
        <end position="168"/>
    </location>
</feature>
<dbReference type="AlphaFoldDB" id="A0A518ETT9"/>
<keyword evidence="1" id="KW-1133">Transmembrane helix</keyword>
<evidence type="ECO:0000313" key="4">
    <source>
        <dbReference type="Proteomes" id="UP000320390"/>
    </source>
</evidence>
<sequence>MTVGTRIHYMDNLRALAMLAGVVFHAALAHSPLLHSYWPTADTGSSEVVDVVAWFFHLFRMPLFFVVAGFFAALLVGRGGLAGLFHNRLARVGRPLIVFLPLVTISLRLLTLHAAETAGHPSPVLEWIRSHVQENGALPWSFSLAHLWFLWYLLLFTLLTWVGSTLELGRVGPWLAARPAWVIPLALPVLLAPALALVTVPWPAPESFLPALWALVYFGAHFALGYQLFHRPQWLDRLRPGLPAMLFGAVAAYAGLAWLQDAPSDGSVALWRHLIHAVLESYSAFWMTLASLLAGRRWLDGHSPAMRWLADGSYWVYLVHLPVLFAIQYELLDVAMVWPAKFAVSVAGTLAISFLSYAWCIRRTVFGRWLDGRRVTSTPITGAASEEAAGAPKKSHFYLPRNLRR</sequence>
<keyword evidence="1" id="KW-0812">Transmembrane</keyword>
<dbReference type="GO" id="GO:0016747">
    <property type="term" value="F:acyltransferase activity, transferring groups other than amino-acyl groups"/>
    <property type="evidence" value="ECO:0007669"/>
    <property type="project" value="InterPro"/>
</dbReference>
<organism evidence="3 4">
    <name type="scientific">Saltatorellus ferox</name>
    <dbReference type="NCBI Taxonomy" id="2528018"/>
    <lineage>
        <taxon>Bacteria</taxon>
        <taxon>Pseudomonadati</taxon>
        <taxon>Planctomycetota</taxon>
        <taxon>Planctomycetia</taxon>
        <taxon>Planctomycetia incertae sedis</taxon>
        <taxon>Saltatorellus</taxon>
    </lineage>
</organism>
<dbReference type="RefSeq" id="WP_145198582.1">
    <property type="nucleotide sequence ID" value="NZ_CP036434.1"/>
</dbReference>
<accession>A0A518ETT9</accession>
<feature type="transmembrane region" description="Helical" evidence="1">
    <location>
        <begin position="271"/>
        <end position="293"/>
    </location>
</feature>
<evidence type="ECO:0000259" key="2">
    <source>
        <dbReference type="Pfam" id="PF01757"/>
    </source>
</evidence>
<feature type="transmembrane region" description="Helical" evidence="1">
    <location>
        <begin position="338"/>
        <end position="360"/>
    </location>
</feature>
<keyword evidence="4" id="KW-1185">Reference proteome</keyword>
<protein>
    <submittedName>
        <fullName evidence="3">Glucans biosynthesis protein C</fullName>
        <ecNumber evidence="3">2.1.-.-</ecNumber>
    </submittedName>
</protein>
<gene>
    <name evidence="3" type="primary">mdoC</name>
    <name evidence="3" type="ORF">Poly30_30250</name>
</gene>
<dbReference type="EC" id="2.1.-.-" evidence="3"/>
<dbReference type="PANTHER" id="PTHR36927">
    <property type="entry name" value="BLR4337 PROTEIN"/>
    <property type="match status" value="1"/>
</dbReference>
<dbReference type="Pfam" id="PF01757">
    <property type="entry name" value="Acyl_transf_3"/>
    <property type="match status" value="1"/>
</dbReference>
<feature type="transmembrane region" description="Helical" evidence="1">
    <location>
        <begin position="208"/>
        <end position="229"/>
    </location>
</feature>
<dbReference type="OrthoDB" id="7375713at2"/>
<dbReference type="EMBL" id="CP036434">
    <property type="protein sequence ID" value="QDV07499.1"/>
    <property type="molecule type" value="Genomic_DNA"/>
</dbReference>
<keyword evidence="3" id="KW-0808">Transferase</keyword>
<dbReference type="Proteomes" id="UP000320390">
    <property type="component" value="Chromosome"/>
</dbReference>
<feature type="transmembrane region" description="Helical" evidence="1">
    <location>
        <begin position="180"/>
        <end position="202"/>
    </location>
</feature>
<dbReference type="InterPro" id="IPR002656">
    <property type="entry name" value="Acyl_transf_3_dom"/>
</dbReference>
<dbReference type="PANTHER" id="PTHR36927:SF1">
    <property type="entry name" value="MDO-LIKE PROTEIN"/>
    <property type="match status" value="1"/>
</dbReference>
<keyword evidence="1" id="KW-0472">Membrane</keyword>
<feature type="transmembrane region" description="Helical" evidence="1">
    <location>
        <begin position="241"/>
        <end position="259"/>
    </location>
</feature>